<reference evidence="9" key="1">
    <citation type="journal article" date="2019" name="Int. J. Syst. Evol. Microbiol.">
        <title>The Global Catalogue of Microorganisms (GCM) 10K type strain sequencing project: providing services to taxonomists for standard genome sequencing and annotation.</title>
        <authorList>
            <consortium name="The Broad Institute Genomics Platform"/>
            <consortium name="The Broad Institute Genome Sequencing Center for Infectious Disease"/>
            <person name="Wu L."/>
            <person name="Ma J."/>
        </authorList>
    </citation>
    <scope>NUCLEOTIDE SEQUENCE [LARGE SCALE GENOMIC DNA]</scope>
    <source>
        <strain evidence="9">JCM 3399</strain>
    </source>
</reference>
<feature type="transmembrane region" description="Helical" evidence="6">
    <location>
        <begin position="138"/>
        <end position="159"/>
    </location>
</feature>
<dbReference type="InterPro" id="IPR037185">
    <property type="entry name" value="EmrE-like"/>
</dbReference>
<comment type="similarity">
    <text evidence="2">Belongs to the EamA transporter family.</text>
</comment>
<comment type="subcellular location">
    <subcellularLocation>
        <location evidence="1">Membrane</location>
        <topology evidence="1">Multi-pass membrane protein</topology>
    </subcellularLocation>
</comment>
<evidence type="ECO:0000256" key="5">
    <source>
        <dbReference type="ARBA" id="ARBA00023136"/>
    </source>
</evidence>
<evidence type="ECO:0000313" key="9">
    <source>
        <dbReference type="Proteomes" id="UP000654471"/>
    </source>
</evidence>
<dbReference type="RefSeq" id="WP_189300651.1">
    <property type="nucleotide sequence ID" value="NZ_BMRP01000010.1"/>
</dbReference>
<evidence type="ECO:0000259" key="7">
    <source>
        <dbReference type="Pfam" id="PF00892"/>
    </source>
</evidence>
<dbReference type="PANTHER" id="PTHR32322:SF2">
    <property type="entry name" value="EAMA DOMAIN-CONTAINING PROTEIN"/>
    <property type="match status" value="1"/>
</dbReference>
<dbReference type="PANTHER" id="PTHR32322">
    <property type="entry name" value="INNER MEMBRANE TRANSPORTER"/>
    <property type="match status" value="1"/>
</dbReference>
<dbReference type="Pfam" id="PF00892">
    <property type="entry name" value="EamA"/>
    <property type="match status" value="2"/>
</dbReference>
<feature type="transmembrane region" description="Helical" evidence="6">
    <location>
        <begin position="286"/>
        <end position="305"/>
    </location>
</feature>
<feature type="transmembrane region" description="Helical" evidence="6">
    <location>
        <begin position="111"/>
        <end position="131"/>
    </location>
</feature>
<feature type="transmembrane region" description="Helical" evidence="6">
    <location>
        <begin position="233"/>
        <end position="254"/>
    </location>
</feature>
<feature type="domain" description="EamA" evidence="7">
    <location>
        <begin position="25"/>
        <end position="155"/>
    </location>
</feature>
<keyword evidence="4 6" id="KW-1133">Transmembrane helix</keyword>
<accession>A0ABQ2V2D3</accession>
<feature type="transmembrane region" description="Helical" evidence="6">
    <location>
        <begin position="20"/>
        <end position="41"/>
    </location>
</feature>
<keyword evidence="9" id="KW-1185">Reference proteome</keyword>
<sequence length="313" mass="33082">MKQQTLTPPPVPTQPRNRLWLTWAALICVYLAWGGTFPAYQVLLRTAPPVLSMGVRCLLCGGVLCVWIRLCRPADRPLRVSGAQFLGASLIGVLVLGAIALTAVAEREVPAGTAALVIGSVPLWVVCLRVAHGERVAAALWIAVVFGFGGSAMVILQGAQSSPPMWMGIMVVAAIMEAAGTFYASRVPRPPEPLRNTAVQLLVVGALCVALSGPAGEWRHLDVGGLSADSLWAFAYLTAGATLLAYTAFAWLAANHPPSLVATYAYVNPVVGVIVSWFLLHEALSPGELVGAALTVCSVAVVVYLESRLPERR</sequence>
<dbReference type="SUPFAM" id="SSF103481">
    <property type="entry name" value="Multidrug resistance efflux transporter EmrE"/>
    <property type="match status" value="2"/>
</dbReference>
<dbReference type="InterPro" id="IPR050638">
    <property type="entry name" value="AA-Vitamin_Transporters"/>
</dbReference>
<protein>
    <submittedName>
        <fullName evidence="8">Drug/metabolite exporter YedA</fullName>
    </submittedName>
</protein>
<keyword evidence="5 6" id="KW-0472">Membrane</keyword>
<keyword evidence="3 6" id="KW-0812">Transmembrane</keyword>
<name>A0ABQ2V2D3_9ACTN</name>
<evidence type="ECO:0000256" key="1">
    <source>
        <dbReference type="ARBA" id="ARBA00004141"/>
    </source>
</evidence>
<feature type="domain" description="EamA" evidence="7">
    <location>
        <begin position="166"/>
        <end position="303"/>
    </location>
</feature>
<dbReference type="Proteomes" id="UP000654471">
    <property type="component" value="Unassembled WGS sequence"/>
</dbReference>
<organism evidence="8 9">
    <name type="scientific">Streptomyces albospinus</name>
    <dbReference type="NCBI Taxonomy" id="285515"/>
    <lineage>
        <taxon>Bacteria</taxon>
        <taxon>Bacillati</taxon>
        <taxon>Actinomycetota</taxon>
        <taxon>Actinomycetes</taxon>
        <taxon>Kitasatosporales</taxon>
        <taxon>Streptomycetaceae</taxon>
        <taxon>Streptomyces</taxon>
    </lineage>
</organism>
<feature type="transmembrane region" description="Helical" evidence="6">
    <location>
        <begin position="261"/>
        <end position="280"/>
    </location>
</feature>
<evidence type="ECO:0000313" key="8">
    <source>
        <dbReference type="EMBL" id="GGU65266.1"/>
    </source>
</evidence>
<evidence type="ECO:0000256" key="2">
    <source>
        <dbReference type="ARBA" id="ARBA00007362"/>
    </source>
</evidence>
<dbReference type="EMBL" id="BMRP01000010">
    <property type="protein sequence ID" value="GGU65266.1"/>
    <property type="molecule type" value="Genomic_DNA"/>
</dbReference>
<gene>
    <name evidence="8" type="ORF">GCM10010211_32980</name>
</gene>
<evidence type="ECO:0000256" key="4">
    <source>
        <dbReference type="ARBA" id="ARBA00022989"/>
    </source>
</evidence>
<proteinExistence type="inferred from homology"/>
<evidence type="ECO:0000256" key="3">
    <source>
        <dbReference type="ARBA" id="ARBA00022692"/>
    </source>
</evidence>
<feature type="transmembrane region" description="Helical" evidence="6">
    <location>
        <begin position="196"/>
        <end position="213"/>
    </location>
</feature>
<dbReference type="InterPro" id="IPR000620">
    <property type="entry name" value="EamA_dom"/>
</dbReference>
<feature type="transmembrane region" description="Helical" evidence="6">
    <location>
        <begin position="53"/>
        <end position="71"/>
    </location>
</feature>
<comment type="caution">
    <text evidence="8">The sequence shown here is derived from an EMBL/GenBank/DDBJ whole genome shotgun (WGS) entry which is preliminary data.</text>
</comment>
<feature type="transmembrane region" description="Helical" evidence="6">
    <location>
        <begin position="165"/>
        <end position="184"/>
    </location>
</feature>
<feature type="transmembrane region" description="Helical" evidence="6">
    <location>
        <begin position="83"/>
        <end position="105"/>
    </location>
</feature>
<evidence type="ECO:0000256" key="6">
    <source>
        <dbReference type="SAM" id="Phobius"/>
    </source>
</evidence>